<feature type="region of interest" description="Disordered" evidence="1">
    <location>
        <begin position="354"/>
        <end position="377"/>
    </location>
</feature>
<organism evidence="2 3">
    <name type="scientific">Jiangella alkaliphila</name>
    <dbReference type="NCBI Taxonomy" id="419479"/>
    <lineage>
        <taxon>Bacteria</taxon>
        <taxon>Bacillati</taxon>
        <taxon>Actinomycetota</taxon>
        <taxon>Actinomycetes</taxon>
        <taxon>Jiangellales</taxon>
        <taxon>Jiangellaceae</taxon>
        <taxon>Jiangella</taxon>
    </lineage>
</organism>
<evidence type="ECO:0000256" key="1">
    <source>
        <dbReference type="SAM" id="MobiDB-lite"/>
    </source>
</evidence>
<reference evidence="3" key="1">
    <citation type="submission" date="2016-10" db="EMBL/GenBank/DDBJ databases">
        <authorList>
            <person name="Varghese N."/>
            <person name="Submissions S."/>
        </authorList>
    </citation>
    <scope>NUCLEOTIDE SEQUENCE [LARGE SCALE GENOMIC DNA]</scope>
    <source>
        <strain evidence="3">DSM 45079</strain>
    </source>
</reference>
<name>A0A1H2L1Z7_9ACTN</name>
<keyword evidence="3" id="KW-1185">Reference proteome</keyword>
<accession>A0A1H2L1Z7</accession>
<dbReference type="AlphaFoldDB" id="A0A1H2L1Z7"/>
<protein>
    <recommendedName>
        <fullName evidence="4">DUF4241 domain-containing protein</fullName>
    </recommendedName>
</protein>
<proteinExistence type="predicted"/>
<evidence type="ECO:0000313" key="3">
    <source>
        <dbReference type="Proteomes" id="UP000182977"/>
    </source>
</evidence>
<evidence type="ECO:0008006" key="4">
    <source>
        <dbReference type="Google" id="ProtNLM"/>
    </source>
</evidence>
<dbReference type="Pfam" id="PF14025">
    <property type="entry name" value="DUF4241"/>
    <property type="match status" value="1"/>
</dbReference>
<dbReference type="STRING" id="419479.SAMN04488563_4824"/>
<dbReference type="EMBL" id="LT629791">
    <property type="protein sequence ID" value="SDU74832.1"/>
    <property type="molecule type" value="Genomic_DNA"/>
</dbReference>
<gene>
    <name evidence="2" type="ORF">SAMN04488563_4824</name>
</gene>
<sequence>MSSSPAHGPALERITTVEVDGDEATVRSIIDVGILPTYYEYRLVRRGSEWRIGQILSFLDPPGSLLVDDAEAARLLAGSTEEAPLSDIDPGLELDLPALFSAGRQVVFFEEPATIEVTELGEITCHLGALTVRDFGYGDSDLEPLGRRVPAGSYPVEVATVGRTNVAVRVRLSELPPVSWHPATRTNGSHVVGVDYGNVAILDLASLVRCDAQHVEELFEAQAQRLSNAPGTVFSLNGETNDAAMVTSGYGDGGYPCYWGVAADGTLAALVVDFLVLVEAKVSTITVPWRSGPASAPELSGCDLAITDDGGSFTVEYRGRNIDKIRVLAPNGVVLVDGYRLGLSVTGDWHRQTWRPAAPPPSGSVLEVTMDNGYRHT</sequence>
<dbReference type="InterPro" id="IPR025335">
    <property type="entry name" value="DUF4241"/>
</dbReference>
<evidence type="ECO:0000313" key="2">
    <source>
        <dbReference type="EMBL" id="SDU74832.1"/>
    </source>
</evidence>
<dbReference type="Proteomes" id="UP000182977">
    <property type="component" value="Chromosome I"/>
</dbReference>